<gene>
    <name evidence="1" type="ORF">KGQ19_17105</name>
</gene>
<keyword evidence="2" id="KW-1185">Reference proteome</keyword>
<dbReference type="InterPro" id="IPR012349">
    <property type="entry name" value="Split_barrel_FMN-bd"/>
</dbReference>
<dbReference type="InterPro" id="IPR024747">
    <property type="entry name" value="Pyridox_Oxase-rel"/>
</dbReference>
<protein>
    <submittedName>
        <fullName evidence="1">Pyridoxamine 5'-phosphate oxidase family protein</fullName>
    </submittedName>
</protein>
<sequence>MTVEQRMERFSEAESLGLAATVPIGRIVYSRYALPAVFIVNFKLDGRDPVFRTRKGPMFGAGVAETVVAFEVDRIDEQAHDGWFVTFLGRAKLITSPAEQARLAGLDVDPWAPGERDHFIKIVTEKVIGRRIPHHPDDEAEV</sequence>
<dbReference type="Proteomes" id="UP000730482">
    <property type="component" value="Unassembled WGS sequence"/>
</dbReference>
<dbReference type="Gene3D" id="2.30.110.10">
    <property type="entry name" value="Electron Transport, Fmn-binding Protein, Chain A"/>
    <property type="match status" value="1"/>
</dbReference>
<organism evidence="1 2">
    <name type="scientific">Catenulispora pinistramenti</name>
    <dbReference type="NCBI Taxonomy" id="2705254"/>
    <lineage>
        <taxon>Bacteria</taxon>
        <taxon>Bacillati</taxon>
        <taxon>Actinomycetota</taxon>
        <taxon>Actinomycetes</taxon>
        <taxon>Catenulisporales</taxon>
        <taxon>Catenulisporaceae</taxon>
        <taxon>Catenulispora</taxon>
    </lineage>
</organism>
<evidence type="ECO:0000313" key="2">
    <source>
        <dbReference type="Proteomes" id="UP000730482"/>
    </source>
</evidence>
<accession>A0ABS5KRB7</accession>
<dbReference type="EMBL" id="JAAFYZ010000052">
    <property type="protein sequence ID" value="MBS2548588.1"/>
    <property type="molecule type" value="Genomic_DNA"/>
</dbReference>
<reference evidence="1 2" key="1">
    <citation type="submission" date="2020-02" db="EMBL/GenBank/DDBJ databases">
        <title>Acidophilic actinobacteria isolated from forest soil.</title>
        <authorList>
            <person name="Golinska P."/>
        </authorList>
    </citation>
    <scope>NUCLEOTIDE SEQUENCE [LARGE SCALE GENOMIC DNA]</scope>
    <source>
        <strain evidence="1 2">NL8</strain>
    </source>
</reference>
<proteinExistence type="predicted"/>
<dbReference type="SUPFAM" id="SSF50475">
    <property type="entry name" value="FMN-binding split barrel"/>
    <property type="match status" value="1"/>
</dbReference>
<name>A0ABS5KRB7_9ACTN</name>
<dbReference type="RefSeq" id="WP_212010169.1">
    <property type="nucleotide sequence ID" value="NZ_JAAFYZ010000052.1"/>
</dbReference>
<evidence type="ECO:0000313" key="1">
    <source>
        <dbReference type="EMBL" id="MBS2548588.1"/>
    </source>
</evidence>
<dbReference type="Pfam" id="PF12900">
    <property type="entry name" value="Pyridox_ox_2"/>
    <property type="match status" value="1"/>
</dbReference>
<comment type="caution">
    <text evidence="1">The sequence shown here is derived from an EMBL/GenBank/DDBJ whole genome shotgun (WGS) entry which is preliminary data.</text>
</comment>